<dbReference type="InterPro" id="IPR001509">
    <property type="entry name" value="Epimerase_deHydtase"/>
</dbReference>
<dbReference type="AlphaFoldDB" id="A0A2J6RK99"/>
<dbReference type="EMBL" id="KZ613947">
    <property type="protein sequence ID" value="PMD38917.1"/>
    <property type="molecule type" value="Genomic_DNA"/>
</dbReference>
<keyword evidence="1" id="KW-0560">Oxidoreductase</keyword>
<dbReference type="InterPro" id="IPR036291">
    <property type="entry name" value="NAD(P)-bd_dom_sf"/>
</dbReference>
<dbReference type="OrthoDB" id="2735536at2759"/>
<dbReference type="SUPFAM" id="SSF51735">
    <property type="entry name" value="NAD(P)-binding Rossmann-fold domains"/>
    <property type="match status" value="1"/>
</dbReference>
<feature type="domain" description="NAD-dependent epimerase/dehydratase" evidence="3">
    <location>
        <begin position="7"/>
        <end position="251"/>
    </location>
</feature>
<dbReference type="Proteomes" id="UP000235786">
    <property type="component" value="Unassembled WGS sequence"/>
</dbReference>
<dbReference type="PANTHER" id="PTHR10366:SF562">
    <property type="entry name" value="ALDEHYDE REDUCTASE II (AFU_ORTHOLOGUE AFUA_1G11360)"/>
    <property type="match status" value="1"/>
</dbReference>
<dbReference type="SMR" id="A0A2J6RK99"/>
<dbReference type="Pfam" id="PF01370">
    <property type="entry name" value="Epimerase"/>
    <property type="match status" value="1"/>
</dbReference>
<dbReference type="GO" id="GO:0016616">
    <property type="term" value="F:oxidoreductase activity, acting on the CH-OH group of donors, NAD or NADP as acceptor"/>
    <property type="evidence" value="ECO:0007669"/>
    <property type="project" value="TreeGrafter"/>
</dbReference>
<sequence>MASNHIVLVTGISGFLGSHVADQFLEAGYKVRGTAREVSKVDAIKKAFDSKYGEGRVEVVAVPDITVEGAFDEAVKGTHAVAHVASIMSFDKDPAKVIPPTVNATTSILNSCLSISSIKSFVYTSSSSAVSMPKPNVPCKYDSNSWNDDDVKAAWKPEPWDENHQWTVYAASKTEAEKALWKFRDEKRPHFTINSVLPATNFGPVITPDTVSSTANFVPMIYGGNVGALLGVLPQYYIDVRDTGRLHVAAVKFLEVENERLFGWVEPYNWNTVLTVLREIRPQHQFPENVPGLGEDMSKVSTVKEEELLRRLGRIGWIKLPQAVEDGLKSMSM</sequence>
<comment type="similarity">
    <text evidence="2">Belongs to the NAD(P)-dependent epimerase/dehydratase family. Dihydroflavonol-4-reductase subfamily.</text>
</comment>
<keyword evidence="5" id="KW-1185">Reference proteome</keyword>
<protein>
    <submittedName>
        <fullName evidence="4">Aldehyde reductase</fullName>
    </submittedName>
</protein>
<evidence type="ECO:0000256" key="2">
    <source>
        <dbReference type="ARBA" id="ARBA00023445"/>
    </source>
</evidence>
<dbReference type="InterPro" id="IPR050425">
    <property type="entry name" value="NAD(P)_dehydrat-like"/>
</dbReference>
<reference evidence="4 5" key="1">
    <citation type="submission" date="2016-04" db="EMBL/GenBank/DDBJ databases">
        <title>A degradative enzymes factory behind the ericoid mycorrhizal symbiosis.</title>
        <authorList>
            <consortium name="DOE Joint Genome Institute"/>
            <person name="Martino E."/>
            <person name="Morin E."/>
            <person name="Grelet G."/>
            <person name="Kuo A."/>
            <person name="Kohler A."/>
            <person name="Daghino S."/>
            <person name="Barry K."/>
            <person name="Choi C."/>
            <person name="Cichocki N."/>
            <person name="Clum A."/>
            <person name="Copeland A."/>
            <person name="Hainaut M."/>
            <person name="Haridas S."/>
            <person name="Labutti K."/>
            <person name="Lindquist E."/>
            <person name="Lipzen A."/>
            <person name="Khouja H.-R."/>
            <person name="Murat C."/>
            <person name="Ohm R."/>
            <person name="Olson A."/>
            <person name="Spatafora J."/>
            <person name="Veneault-Fourrey C."/>
            <person name="Henrissat B."/>
            <person name="Grigoriev I."/>
            <person name="Martin F."/>
            <person name="Perotto S."/>
        </authorList>
    </citation>
    <scope>NUCLEOTIDE SEQUENCE [LARGE SCALE GENOMIC DNA]</scope>
    <source>
        <strain evidence="4 5">F</strain>
    </source>
</reference>
<organism evidence="4 5">
    <name type="scientific">Hyaloscypha variabilis (strain UAMH 11265 / GT02V1 / F)</name>
    <name type="common">Meliniomyces variabilis</name>
    <dbReference type="NCBI Taxonomy" id="1149755"/>
    <lineage>
        <taxon>Eukaryota</taxon>
        <taxon>Fungi</taxon>
        <taxon>Dikarya</taxon>
        <taxon>Ascomycota</taxon>
        <taxon>Pezizomycotina</taxon>
        <taxon>Leotiomycetes</taxon>
        <taxon>Helotiales</taxon>
        <taxon>Hyaloscyphaceae</taxon>
        <taxon>Hyaloscypha</taxon>
        <taxon>Hyaloscypha variabilis</taxon>
    </lineage>
</organism>
<gene>
    <name evidence="4" type="ORF">L207DRAFT_544902</name>
</gene>
<dbReference type="FunFam" id="3.40.50.720:FF:000426">
    <property type="entry name" value="Aldehyde reductase 2"/>
    <property type="match status" value="1"/>
</dbReference>
<proteinExistence type="inferred from homology"/>
<evidence type="ECO:0000259" key="3">
    <source>
        <dbReference type="Pfam" id="PF01370"/>
    </source>
</evidence>
<dbReference type="Gene3D" id="3.40.50.720">
    <property type="entry name" value="NAD(P)-binding Rossmann-like Domain"/>
    <property type="match status" value="1"/>
</dbReference>
<dbReference type="STRING" id="1149755.A0A2J6RK99"/>
<dbReference type="PANTHER" id="PTHR10366">
    <property type="entry name" value="NAD DEPENDENT EPIMERASE/DEHYDRATASE"/>
    <property type="match status" value="1"/>
</dbReference>
<evidence type="ECO:0000313" key="5">
    <source>
        <dbReference type="Proteomes" id="UP000235786"/>
    </source>
</evidence>
<accession>A0A2J6RK99</accession>
<evidence type="ECO:0000313" key="4">
    <source>
        <dbReference type="EMBL" id="PMD38917.1"/>
    </source>
</evidence>
<name>A0A2J6RK99_HYAVF</name>
<evidence type="ECO:0000256" key="1">
    <source>
        <dbReference type="ARBA" id="ARBA00023002"/>
    </source>
</evidence>